<keyword evidence="3" id="KW-1185">Reference proteome</keyword>
<proteinExistence type="predicted"/>
<comment type="caution">
    <text evidence="2">The sequence shown here is derived from an EMBL/GenBank/DDBJ whole genome shotgun (WGS) entry which is preliminary data.</text>
</comment>
<protein>
    <submittedName>
        <fullName evidence="2">Uncharacterized protein</fullName>
    </submittedName>
</protein>
<gene>
    <name evidence="2" type="ORF">WJX75_003954</name>
</gene>
<evidence type="ECO:0000313" key="2">
    <source>
        <dbReference type="EMBL" id="KAK9915772.1"/>
    </source>
</evidence>
<dbReference type="EMBL" id="JALJOT010000004">
    <property type="protein sequence ID" value="KAK9915772.1"/>
    <property type="molecule type" value="Genomic_DNA"/>
</dbReference>
<accession>A0ABR2YV85</accession>
<evidence type="ECO:0000313" key="3">
    <source>
        <dbReference type="Proteomes" id="UP001491310"/>
    </source>
</evidence>
<dbReference type="Proteomes" id="UP001491310">
    <property type="component" value="Unassembled WGS sequence"/>
</dbReference>
<sequence>MHHEGVLAVGRLLLHSKYPQDILRFSPNSGRSTEGRGYASSATTSVISTTSVESSSSLSALRRSSLRRVQERGPGSRNVAAPADRADITASIITLDLYHNALTAVTAMLDKPADVLVPSNRGSHHCLTAQVLSRKARRRAVMACLKCSHLEGLSLLKGLRKLHSLEIMDCPSAVKIRCDYCCKRTFQIWRT</sequence>
<name>A0ABR2YV85_9CHLO</name>
<reference evidence="2 3" key="1">
    <citation type="journal article" date="2024" name="Nat. Commun.">
        <title>Phylogenomics reveals the evolutionary origins of lichenization in chlorophyte algae.</title>
        <authorList>
            <person name="Puginier C."/>
            <person name="Libourel C."/>
            <person name="Otte J."/>
            <person name="Skaloud P."/>
            <person name="Haon M."/>
            <person name="Grisel S."/>
            <person name="Petersen M."/>
            <person name="Berrin J.G."/>
            <person name="Delaux P.M."/>
            <person name="Dal Grande F."/>
            <person name="Keller J."/>
        </authorList>
    </citation>
    <scope>NUCLEOTIDE SEQUENCE [LARGE SCALE GENOMIC DNA]</scope>
    <source>
        <strain evidence="2 3">SAG 216-7</strain>
    </source>
</reference>
<evidence type="ECO:0000256" key="1">
    <source>
        <dbReference type="SAM" id="MobiDB-lite"/>
    </source>
</evidence>
<feature type="region of interest" description="Disordered" evidence="1">
    <location>
        <begin position="25"/>
        <end position="45"/>
    </location>
</feature>
<organism evidence="2 3">
    <name type="scientific">Coccomyxa subellipsoidea</name>
    <dbReference type="NCBI Taxonomy" id="248742"/>
    <lineage>
        <taxon>Eukaryota</taxon>
        <taxon>Viridiplantae</taxon>
        <taxon>Chlorophyta</taxon>
        <taxon>core chlorophytes</taxon>
        <taxon>Trebouxiophyceae</taxon>
        <taxon>Trebouxiophyceae incertae sedis</taxon>
        <taxon>Coccomyxaceae</taxon>
        <taxon>Coccomyxa</taxon>
    </lineage>
</organism>